<evidence type="ECO:0000256" key="2">
    <source>
        <dbReference type="SAM" id="MobiDB-lite"/>
    </source>
</evidence>
<keyword evidence="1" id="KW-0677">Repeat</keyword>
<evidence type="ECO:0008006" key="7">
    <source>
        <dbReference type="Google" id="ProtNLM"/>
    </source>
</evidence>
<feature type="compositionally biased region" description="Pro residues" evidence="2">
    <location>
        <begin position="1099"/>
        <end position="1117"/>
    </location>
</feature>
<keyword evidence="6" id="KW-1185">Reference proteome</keyword>
<gene>
    <name evidence="5" type="ORF">YK48G_18600</name>
</gene>
<evidence type="ECO:0000259" key="4">
    <source>
        <dbReference type="Pfam" id="PF19087"/>
    </source>
</evidence>
<dbReference type="Gene3D" id="3.10.20.320">
    <property type="entry name" value="Putative peptidoglycan bound protein (lpxtg motif)"/>
    <property type="match status" value="1"/>
</dbReference>
<sequence>MKSVYCNKAYRKWIIAIVLWVLAILFLTETSAASAQAVNRLTTIPAIQNTLSKAVSHQYQTGLTSSTLNSPVSASSAIDLTNSTVEFDPTVITDSNPSFYPNQTINLMALIEAQGTGEAYVNGNVKIFLNKDIFKPVSASDVSSSEFLRGQVTISETDTDYVINLPIGIVPSGAHIGIPFLATLKPGKIHHNQNYQIPSEYYDADNNLLFKTNKFAVHTVTDPPTASGPGKVDSLNESYWDNENKLKTPQKISINQDSSYYYDAKTEPGDYTFTVQLPTGYTVPDGGSGGWTYHPDTNQLIQQVTINTKSGLATNGSLGSFTLTIPAGYVAGTSTKLLMTVTGPNGEASATSKSVSIFKAPTPTNYFSITGSKRIAFGTGSWQSDVNKISTDTSIISTITPLSSMTVGKYGGHDTIDSAALASVTDIPQFDYPISQIAFNNTTSLSSDLKQKLDQNEIEGVYSENGISKTVNLGSVSFDDPLEINEANQRAYSSIKITFASPVQLSKAGTGQFSIKTTGHLTHATIDQFKESQSSSQSYYNRMSAQFSPSGSSVYTGTTSSSDYISLTKDMPSVGSPRLTLHGQNGTQMLGGKPLLVNFDLNAYNNGNDKILPQNGKVIYLVPDGVSLDSTDTGDIKNLKNLTVQKNYAGSGKTAIIGEITNAAVFGTSNGSVNYQIPLTADASVYSGSYNVEAFFVFTNNNGKAGNKTDLSVDENAARIPDQYGLYASTNNPKRIISNEASFTYLPDRKLVNANKVKVFNPETNQWSEPVSDTGDNAFTNDKLEYDNSIKNDGLSPYTYLDIIGVLPYPDDVKINGTRGSNVAIHLTGPISLDNDRYTVSYSTATPNKDLVKNYDAKFETTESDWSKATMIRIKSKTGTTLGIGDLINFTYPAQVPNISKEAPDANKAQGINTFIIRTSDNDVNLLESTPATVRVKQPYVPVSLQFWTKDQDGTAHQIKDPQTVTDQKIGSTFTKNAADYPVDHYVPADSSDHSIKVSRAANNNVLKLWYNPKSSDATVNGVVKFQDSAGNSLDKDISFSGVSGYRYDVTAISAVKAAQKKIQDDGYQLQSTVGDPKGIFIFEKPVTVIYKYEKPVTSPTPSPTPTPITGPNPNPITSPNLTPTLQPTSQPILNPNKSIAAKNEAVYALKKIYLYQKPTFKKSQRQAGYVSKPRVHRPMFVVTGYARSANGILRYKVRDVNHLTKNRHKTGYITARWAYIRPVYYQSTHKTLTVINPRGVNEYRAVNLTGKVHNFKQGQVLQVKKFVHHNLTTRYVLANGHYITGNRKLVQMGEKEFPKYVKAKTSINRYRTVNLTQKNKHYKKNKVFKVRAVDYSYENSVINHGTMRYKVAGGYITANAHLVKAVK</sequence>
<reference evidence="5 6" key="1">
    <citation type="journal article" date="2021" name="Int. J. Syst. Evol. Microbiol.">
        <title>Lentilactobacillus fungorum sp. nov., isolated from spent mushroom substrates.</title>
        <authorList>
            <person name="Tohno M."/>
            <person name="Tanizawa Y."/>
            <person name="Kojima Y."/>
            <person name="Sakamoto M."/>
            <person name="Ohkuma M."/>
            <person name="Kobayashi H."/>
        </authorList>
    </citation>
    <scope>NUCLEOTIDE SEQUENCE [LARGE SCALE GENOMIC DNA]</scope>
    <source>
        <strain evidence="5 6">YK48G</strain>
    </source>
</reference>
<dbReference type="InterPro" id="IPR009459">
    <property type="entry name" value="MucBP_dom"/>
</dbReference>
<feature type="region of interest" description="Disordered" evidence="2">
    <location>
        <begin position="1097"/>
        <end position="1125"/>
    </location>
</feature>
<comment type="caution">
    <text evidence="5">The sequence shown here is derived from an EMBL/GenBank/DDBJ whole genome shotgun (WGS) entry which is preliminary data.</text>
</comment>
<feature type="domain" description="MucBP" evidence="3">
    <location>
        <begin position="1024"/>
        <end position="1094"/>
    </location>
</feature>
<proteinExistence type="predicted"/>
<dbReference type="Pfam" id="PF19087">
    <property type="entry name" value="DUF5776"/>
    <property type="match status" value="2"/>
</dbReference>
<organism evidence="5 6">
    <name type="scientific">Lentilactobacillus fungorum</name>
    <dbReference type="NCBI Taxonomy" id="2201250"/>
    <lineage>
        <taxon>Bacteria</taxon>
        <taxon>Bacillati</taxon>
        <taxon>Bacillota</taxon>
        <taxon>Bacilli</taxon>
        <taxon>Lactobacillales</taxon>
        <taxon>Lactobacillaceae</taxon>
        <taxon>Lentilactobacillus</taxon>
    </lineage>
</organism>
<name>A0ABQ3VZU6_9LACO</name>
<accession>A0ABQ3VZU6</accession>
<evidence type="ECO:0000256" key="1">
    <source>
        <dbReference type="ARBA" id="ARBA00022737"/>
    </source>
</evidence>
<dbReference type="Proteomes" id="UP000604765">
    <property type="component" value="Unassembled WGS sequence"/>
</dbReference>
<evidence type="ECO:0000259" key="3">
    <source>
        <dbReference type="Pfam" id="PF06458"/>
    </source>
</evidence>
<dbReference type="InterPro" id="IPR044081">
    <property type="entry name" value="DUF5776"/>
</dbReference>
<dbReference type="EMBL" id="BNJR01000016">
    <property type="protein sequence ID" value="GHP14435.1"/>
    <property type="molecule type" value="Genomic_DNA"/>
</dbReference>
<feature type="domain" description="DUF5776" evidence="4">
    <location>
        <begin position="1299"/>
        <end position="1364"/>
    </location>
</feature>
<evidence type="ECO:0000313" key="6">
    <source>
        <dbReference type="Proteomes" id="UP000604765"/>
    </source>
</evidence>
<protein>
    <recommendedName>
        <fullName evidence="7">DUF5776 domain-containing protein</fullName>
    </recommendedName>
</protein>
<evidence type="ECO:0000313" key="5">
    <source>
        <dbReference type="EMBL" id="GHP14435.1"/>
    </source>
</evidence>
<feature type="domain" description="DUF5776" evidence="4">
    <location>
        <begin position="1225"/>
        <end position="1291"/>
    </location>
</feature>
<dbReference type="RefSeq" id="WP_232365342.1">
    <property type="nucleotide sequence ID" value="NZ_BNJR01000016.1"/>
</dbReference>
<dbReference type="Pfam" id="PF06458">
    <property type="entry name" value="MucBP"/>
    <property type="match status" value="1"/>
</dbReference>